<dbReference type="AlphaFoldDB" id="K9TH37"/>
<dbReference type="eggNOG" id="COG2319">
    <property type="taxonomic scope" value="Bacteria"/>
</dbReference>
<dbReference type="Proteomes" id="UP000010367">
    <property type="component" value="Chromosome"/>
</dbReference>
<dbReference type="OrthoDB" id="1522627at2"/>
<evidence type="ECO:0000313" key="1">
    <source>
        <dbReference type="EMBL" id="AFY81718.1"/>
    </source>
</evidence>
<gene>
    <name evidence="1" type="ORF">Oscil6304_2051</name>
</gene>
<dbReference type="EMBL" id="CP003607">
    <property type="protein sequence ID" value="AFY81718.1"/>
    <property type="molecule type" value="Genomic_DNA"/>
</dbReference>
<accession>K9TH37</accession>
<dbReference type="PATRIC" id="fig|56110.3.peg.2451"/>
<dbReference type="HOGENOM" id="CLU_061753_0_0_3"/>
<reference evidence="1 2" key="1">
    <citation type="submission" date="2012-06" db="EMBL/GenBank/DDBJ databases">
        <title>Finished chromosome of genome of Oscillatoria acuminata PCC 6304.</title>
        <authorList>
            <consortium name="US DOE Joint Genome Institute"/>
            <person name="Gugger M."/>
            <person name="Coursin T."/>
            <person name="Rippka R."/>
            <person name="Tandeau De Marsac N."/>
            <person name="Huntemann M."/>
            <person name="Wei C.-L."/>
            <person name="Han J."/>
            <person name="Detter J.C."/>
            <person name="Han C."/>
            <person name="Tapia R."/>
            <person name="Davenport K."/>
            <person name="Daligault H."/>
            <person name="Erkkila T."/>
            <person name="Gu W."/>
            <person name="Munk A.C.C."/>
            <person name="Teshima H."/>
            <person name="Xu Y."/>
            <person name="Chain P."/>
            <person name="Chen A."/>
            <person name="Krypides N."/>
            <person name="Mavromatis K."/>
            <person name="Markowitz V."/>
            <person name="Szeto E."/>
            <person name="Ivanova N."/>
            <person name="Mikhailova N."/>
            <person name="Ovchinnikova G."/>
            <person name="Pagani I."/>
            <person name="Pati A."/>
            <person name="Goodwin L."/>
            <person name="Peters L."/>
            <person name="Pitluck S."/>
            <person name="Woyke T."/>
            <person name="Kerfeld C."/>
        </authorList>
    </citation>
    <scope>NUCLEOTIDE SEQUENCE [LARGE SCALE GENOMIC DNA]</scope>
    <source>
        <strain evidence="1 2">PCC 6304</strain>
    </source>
</reference>
<dbReference type="RefSeq" id="WP_015148362.1">
    <property type="nucleotide sequence ID" value="NC_019693.1"/>
</dbReference>
<dbReference type="InParanoid" id="K9TH37"/>
<dbReference type="KEGG" id="oac:Oscil6304_2051"/>
<proteinExistence type="predicted"/>
<dbReference type="STRING" id="56110.Oscil6304_2051"/>
<protein>
    <submittedName>
        <fullName evidence="1">Uncharacterized protein</fullName>
    </submittedName>
</protein>
<name>K9TH37_9CYAN</name>
<keyword evidence="2" id="KW-1185">Reference proteome</keyword>
<evidence type="ECO:0000313" key="2">
    <source>
        <dbReference type="Proteomes" id="UP000010367"/>
    </source>
</evidence>
<organism evidence="1 2">
    <name type="scientific">Oscillatoria acuminata PCC 6304</name>
    <dbReference type="NCBI Taxonomy" id="56110"/>
    <lineage>
        <taxon>Bacteria</taxon>
        <taxon>Bacillati</taxon>
        <taxon>Cyanobacteriota</taxon>
        <taxon>Cyanophyceae</taxon>
        <taxon>Oscillatoriophycideae</taxon>
        <taxon>Oscillatoriales</taxon>
        <taxon>Oscillatoriaceae</taxon>
        <taxon>Oscillatoria</taxon>
    </lineage>
</organism>
<sequence>MVKSTVALLVTMLGTVVMGLPAIAQPELEFNSQTPSFEDSLSLGNIRVQVNYEASETLFESDVNYILYYQDKAQLQEQRSEFMLGKIWLQDLTGDDNAEVIVETYSGGAHCCTIHEVYTWTGEEFEEINFGYRDGNGGEFQDLDNDEVFEYLTFDGAFLYAFSSYAGSFPPSQILRIGNNGLEDVTREYPERLRGTAWQMYQSIQSRDYELNGILAGYVAQKMLLGEFEEGWEFMLARYDRTSDQGLDIRNSKGEVIGQYPDFPTALRAFLTENGYFLSP</sequence>